<dbReference type="Proteomes" id="UP000429607">
    <property type="component" value="Unassembled WGS sequence"/>
</dbReference>
<evidence type="ECO:0000259" key="2">
    <source>
        <dbReference type="Pfam" id="PF25597"/>
    </source>
</evidence>
<protein>
    <recommendedName>
        <fullName evidence="2">Retroviral polymerase SH3-like domain-containing protein</fullName>
    </recommendedName>
</protein>
<proteinExistence type="predicted"/>
<evidence type="ECO:0000313" key="3">
    <source>
        <dbReference type="EMBL" id="KAE9008364.1"/>
    </source>
</evidence>
<dbReference type="InterPro" id="IPR057670">
    <property type="entry name" value="SH3_retrovirus"/>
</dbReference>
<dbReference type="EMBL" id="QXFV01001337">
    <property type="protein sequence ID" value="KAE9008364.1"/>
    <property type="molecule type" value="Genomic_DNA"/>
</dbReference>
<evidence type="ECO:0000313" key="4">
    <source>
        <dbReference type="Proteomes" id="UP000429607"/>
    </source>
</evidence>
<name>A0A6A3KXU7_9STRA</name>
<sequence length="174" mass="19272">MLTGVQPQFFDIVVFGSACTAYHDPCKKAWKPRAVVGMIIGKDDETKGYKVYLSHDRIVIATQHGQNVETLNAPGNLQLRYLVCQFAPWNRKRVVVILRCRSHGDEVVILHSAKFHSLHYAHSTNHHGPDYVSDDSISNSFELNGSDLSDAPSEETVILLTPPSSPEPGECDGD</sequence>
<feature type="domain" description="Retroviral polymerase SH3-like" evidence="2">
    <location>
        <begin position="19"/>
        <end position="74"/>
    </location>
</feature>
<gene>
    <name evidence="3" type="ORF">PR001_g16716</name>
</gene>
<dbReference type="Pfam" id="PF25597">
    <property type="entry name" value="SH3_retrovirus"/>
    <property type="match status" value="1"/>
</dbReference>
<evidence type="ECO:0000256" key="1">
    <source>
        <dbReference type="SAM" id="MobiDB-lite"/>
    </source>
</evidence>
<comment type="caution">
    <text evidence="3">The sequence shown here is derived from an EMBL/GenBank/DDBJ whole genome shotgun (WGS) entry which is preliminary data.</text>
</comment>
<feature type="region of interest" description="Disordered" evidence="1">
    <location>
        <begin position="143"/>
        <end position="174"/>
    </location>
</feature>
<dbReference type="AlphaFoldDB" id="A0A6A3KXU7"/>
<organism evidence="3 4">
    <name type="scientific">Phytophthora rubi</name>
    <dbReference type="NCBI Taxonomy" id="129364"/>
    <lineage>
        <taxon>Eukaryota</taxon>
        <taxon>Sar</taxon>
        <taxon>Stramenopiles</taxon>
        <taxon>Oomycota</taxon>
        <taxon>Peronosporomycetes</taxon>
        <taxon>Peronosporales</taxon>
        <taxon>Peronosporaceae</taxon>
        <taxon>Phytophthora</taxon>
    </lineage>
</organism>
<accession>A0A6A3KXU7</accession>
<reference evidence="3 4" key="1">
    <citation type="submission" date="2018-09" db="EMBL/GenBank/DDBJ databases">
        <title>Genomic investigation of the strawberry pathogen Phytophthora fragariae indicates pathogenicity is determined by transcriptional variation in three key races.</title>
        <authorList>
            <person name="Adams T.M."/>
            <person name="Armitage A.D."/>
            <person name="Sobczyk M.K."/>
            <person name="Bates H.J."/>
            <person name="Dunwell J.M."/>
            <person name="Nellist C.F."/>
            <person name="Harrison R.J."/>
        </authorList>
    </citation>
    <scope>NUCLEOTIDE SEQUENCE [LARGE SCALE GENOMIC DNA]</scope>
    <source>
        <strain evidence="3 4">SCRP249</strain>
    </source>
</reference>